<gene>
    <name evidence="2" type="ORF">D3Z33_01800</name>
</gene>
<accession>A0A845QSS7</accession>
<protein>
    <submittedName>
        <fullName evidence="2">Uncharacterized protein</fullName>
    </submittedName>
</protein>
<name>A0A845QSS7_9CLOT</name>
<feature type="transmembrane region" description="Helical" evidence="1">
    <location>
        <begin position="6"/>
        <end position="27"/>
    </location>
</feature>
<keyword evidence="1" id="KW-0812">Transmembrane</keyword>
<proteinExistence type="predicted"/>
<keyword evidence="3" id="KW-1185">Reference proteome</keyword>
<evidence type="ECO:0000256" key="1">
    <source>
        <dbReference type="SAM" id="Phobius"/>
    </source>
</evidence>
<dbReference type="Proteomes" id="UP000467132">
    <property type="component" value="Unassembled WGS sequence"/>
</dbReference>
<dbReference type="EMBL" id="QXXA01000003">
    <property type="protein sequence ID" value="NBI05585.1"/>
    <property type="molecule type" value="Genomic_DNA"/>
</dbReference>
<evidence type="ECO:0000313" key="3">
    <source>
        <dbReference type="Proteomes" id="UP000467132"/>
    </source>
</evidence>
<feature type="transmembrane region" description="Helical" evidence="1">
    <location>
        <begin position="34"/>
        <end position="53"/>
    </location>
</feature>
<organism evidence="2 3">
    <name type="scientific">Senegalia massiliensis</name>
    <dbReference type="NCBI Taxonomy" id="1720316"/>
    <lineage>
        <taxon>Bacteria</taxon>
        <taxon>Bacillati</taxon>
        <taxon>Bacillota</taxon>
        <taxon>Clostridia</taxon>
        <taxon>Eubacteriales</taxon>
        <taxon>Clostridiaceae</taxon>
        <taxon>Senegalia</taxon>
    </lineage>
</organism>
<dbReference type="AlphaFoldDB" id="A0A845QSS7"/>
<dbReference type="RefSeq" id="WP_160196091.1">
    <property type="nucleotide sequence ID" value="NZ_QXXA01000003.1"/>
</dbReference>
<reference evidence="2 3" key="1">
    <citation type="submission" date="2018-08" db="EMBL/GenBank/DDBJ databases">
        <title>Murine metabolic-syndrome-specific gut microbial biobank.</title>
        <authorList>
            <person name="Liu C."/>
        </authorList>
    </citation>
    <scope>NUCLEOTIDE SEQUENCE [LARGE SCALE GENOMIC DNA]</scope>
    <source>
        <strain evidence="2 3">583</strain>
    </source>
</reference>
<evidence type="ECO:0000313" key="2">
    <source>
        <dbReference type="EMBL" id="NBI05585.1"/>
    </source>
</evidence>
<comment type="caution">
    <text evidence="2">The sequence shown here is derived from an EMBL/GenBank/DDBJ whole genome shotgun (WGS) entry which is preliminary data.</text>
</comment>
<keyword evidence="1" id="KW-1133">Transmembrane helix</keyword>
<sequence length="172" mass="20151">MKIIDFAVYTMTPILIIILVYLIINIIRKNNKKILISILLIVFIILSLTVYYFPKKNIIEDYKFTYMRIHLPKIQNKKIESQENIDDILNIINNHTFNRTTTAILDGVRFQSSDVITISTSDFDTGKIIHLYIIKDKPKDSVLQINSKYYNIKGNINDEIIEKIDNILDIEK</sequence>
<keyword evidence="1" id="KW-0472">Membrane</keyword>